<evidence type="ECO:0000313" key="2">
    <source>
        <dbReference type="Proteomes" id="UP000016932"/>
    </source>
</evidence>
<gene>
    <name evidence="1" type="ORF">MYCFIDRAFT_171519</name>
</gene>
<accession>M3A3G2</accession>
<dbReference type="VEuPathDB" id="FungiDB:MYCFIDRAFT_171519"/>
<keyword evidence="2" id="KW-1185">Reference proteome</keyword>
<dbReference type="AlphaFoldDB" id="M3A3G2"/>
<reference evidence="1 2" key="1">
    <citation type="journal article" date="2012" name="PLoS Pathog.">
        <title>Diverse lifestyles and strategies of plant pathogenesis encoded in the genomes of eighteen Dothideomycetes fungi.</title>
        <authorList>
            <person name="Ohm R.A."/>
            <person name="Feau N."/>
            <person name="Henrissat B."/>
            <person name="Schoch C.L."/>
            <person name="Horwitz B.A."/>
            <person name="Barry K.W."/>
            <person name="Condon B.J."/>
            <person name="Copeland A.C."/>
            <person name="Dhillon B."/>
            <person name="Glaser F."/>
            <person name="Hesse C.N."/>
            <person name="Kosti I."/>
            <person name="LaButti K."/>
            <person name="Lindquist E.A."/>
            <person name="Lucas S."/>
            <person name="Salamov A.A."/>
            <person name="Bradshaw R.E."/>
            <person name="Ciuffetti L."/>
            <person name="Hamelin R.C."/>
            <person name="Kema G.H.J."/>
            <person name="Lawrence C."/>
            <person name="Scott J.A."/>
            <person name="Spatafora J.W."/>
            <person name="Turgeon B.G."/>
            <person name="de Wit P.J.G.M."/>
            <person name="Zhong S."/>
            <person name="Goodwin S.B."/>
            <person name="Grigoriev I.V."/>
        </authorList>
    </citation>
    <scope>NUCLEOTIDE SEQUENCE [LARGE SCALE GENOMIC DNA]</scope>
    <source>
        <strain evidence="1 2">CIRAD86</strain>
    </source>
</reference>
<dbReference type="HOGENOM" id="CLU_1468808_0_0_1"/>
<dbReference type="RefSeq" id="XP_007923177.1">
    <property type="nucleotide sequence ID" value="XM_007924986.1"/>
</dbReference>
<sequence length="184" mass="20959">MRRWSAHALEMPNGIAGDARSLTTALSLRHVVRSNSDTIQRHSHRLMLELSKTRTLDRISCSNSRERGFGRLSLEAGLYHLASNQGTRPMSNSAVHTAEAVVRTLQTTTFLHGVVTIQARSHCRRFLMTRPTAIPCLLIFTPLRLNTSWRIQILNLKPWDSANFSTYRMPFRPHCCCTQLTIYV</sequence>
<dbReference type="GeneID" id="19332648"/>
<dbReference type="Proteomes" id="UP000016932">
    <property type="component" value="Unassembled WGS sequence"/>
</dbReference>
<protein>
    <submittedName>
        <fullName evidence="1">Uncharacterized protein</fullName>
    </submittedName>
</protein>
<organism evidence="1 2">
    <name type="scientific">Pseudocercospora fijiensis (strain CIRAD86)</name>
    <name type="common">Black leaf streak disease fungus</name>
    <name type="synonym">Mycosphaerella fijiensis</name>
    <dbReference type="NCBI Taxonomy" id="383855"/>
    <lineage>
        <taxon>Eukaryota</taxon>
        <taxon>Fungi</taxon>
        <taxon>Dikarya</taxon>
        <taxon>Ascomycota</taxon>
        <taxon>Pezizomycotina</taxon>
        <taxon>Dothideomycetes</taxon>
        <taxon>Dothideomycetidae</taxon>
        <taxon>Mycosphaerellales</taxon>
        <taxon>Mycosphaerellaceae</taxon>
        <taxon>Pseudocercospora</taxon>
    </lineage>
</organism>
<dbReference type="EMBL" id="KB446556">
    <property type="protein sequence ID" value="EME85629.1"/>
    <property type="molecule type" value="Genomic_DNA"/>
</dbReference>
<evidence type="ECO:0000313" key="1">
    <source>
        <dbReference type="EMBL" id="EME85629.1"/>
    </source>
</evidence>
<dbReference type="KEGG" id="pfj:MYCFIDRAFT_171519"/>
<proteinExistence type="predicted"/>
<name>M3A3G2_PSEFD</name>